<proteinExistence type="predicted"/>
<reference evidence="1" key="2">
    <citation type="submission" date="2021-04" db="EMBL/GenBank/DDBJ databases">
        <authorList>
            <person name="Gilroy R."/>
        </authorList>
    </citation>
    <scope>NUCLEOTIDE SEQUENCE</scope>
    <source>
        <strain evidence="1">CHK192-19661</strain>
    </source>
</reference>
<gene>
    <name evidence="1" type="ORF">H9726_04435</name>
</gene>
<comment type="caution">
    <text evidence="1">The sequence shown here is derived from an EMBL/GenBank/DDBJ whole genome shotgun (WGS) entry which is preliminary data.</text>
</comment>
<dbReference type="AlphaFoldDB" id="A0A9D2D742"/>
<organism evidence="1 2">
    <name type="scientific">Candidatus Borkfalkia avicola</name>
    <dbReference type="NCBI Taxonomy" id="2838503"/>
    <lineage>
        <taxon>Bacteria</taxon>
        <taxon>Bacillati</taxon>
        <taxon>Bacillota</taxon>
        <taxon>Clostridia</taxon>
        <taxon>Christensenellales</taxon>
        <taxon>Christensenellaceae</taxon>
        <taxon>Candidatus Borkfalkia</taxon>
    </lineage>
</organism>
<dbReference type="GO" id="GO:0008705">
    <property type="term" value="F:methionine synthase activity"/>
    <property type="evidence" value="ECO:0007669"/>
    <property type="project" value="InterPro"/>
</dbReference>
<evidence type="ECO:0000313" key="2">
    <source>
        <dbReference type="Proteomes" id="UP000824025"/>
    </source>
</evidence>
<dbReference type="Gene3D" id="3.40.109.40">
    <property type="match status" value="1"/>
</dbReference>
<sequence>MQVDREEFLRYLGWKGQETDDTFAQKLDEAAKHALGTSEPRSAVRRFALTREFALAGTGFVLEGKDIRAHLAGCAAVFLMAATIGSAPERELMRLMRAGTHAALLFDTACSCVIESYCDDICADLQQGCPTLLTPRFSCGYGDFPLQAQREICALLRTDARLGLCCDESFLLTPRKSVTAVIGITDIPYSPEKAPVRCGHKCAACGNAG</sequence>
<dbReference type="Proteomes" id="UP000824025">
    <property type="component" value="Unassembled WGS sequence"/>
</dbReference>
<reference evidence="1" key="1">
    <citation type="journal article" date="2021" name="PeerJ">
        <title>Extensive microbial diversity within the chicken gut microbiome revealed by metagenomics and culture.</title>
        <authorList>
            <person name="Gilroy R."/>
            <person name="Ravi A."/>
            <person name="Getino M."/>
            <person name="Pursley I."/>
            <person name="Horton D.L."/>
            <person name="Alikhan N.F."/>
            <person name="Baker D."/>
            <person name="Gharbi K."/>
            <person name="Hall N."/>
            <person name="Watson M."/>
            <person name="Adriaenssens E.M."/>
            <person name="Foster-Nyarko E."/>
            <person name="Jarju S."/>
            <person name="Secka A."/>
            <person name="Antonio M."/>
            <person name="Oren A."/>
            <person name="Chaudhuri R.R."/>
            <person name="La Ragione R."/>
            <person name="Hildebrand F."/>
            <person name="Pallen M.J."/>
        </authorList>
    </citation>
    <scope>NUCLEOTIDE SEQUENCE</scope>
    <source>
        <strain evidence="1">CHK192-19661</strain>
    </source>
</reference>
<feature type="non-terminal residue" evidence="1">
    <location>
        <position position="209"/>
    </location>
</feature>
<dbReference type="InterPro" id="IPR037010">
    <property type="entry name" value="VitB12-dep_Met_synth_activ_sf"/>
</dbReference>
<name>A0A9D2D742_9FIRM</name>
<accession>A0A9D2D742</accession>
<dbReference type="SUPFAM" id="SSF56507">
    <property type="entry name" value="Methionine synthase activation domain-like"/>
    <property type="match status" value="1"/>
</dbReference>
<dbReference type="EMBL" id="DXCF01000021">
    <property type="protein sequence ID" value="HIZ09719.1"/>
    <property type="molecule type" value="Genomic_DNA"/>
</dbReference>
<protein>
    <recommendedName>
        <fullName evidence="3">AdoMet activation domain-containing protein</fullName>
    </recommendedName>
</protein>
<evidence type="ECO:0000313" key="1">
    <source>
        <dbReference type="EMBL" id="HIZ09719.1"/>
    </source>
</evidence>
<evidence type="ECO:0008006" key="3">
    <source>
        <dbReference type="Google" id="ProtNLM"/>
    </source>
</evidence>